<keyword evidence="2" id="KW-1133">Transmembrane helix</keyword>
<accession>A0A841AUA2</accession>
<dbReference type="Pfam" id="PF00344">
    <property type="entry name" value="SecY"/>
    <property type="match status" value="1"/>
</dbReference>
<feature type="transmembrane region" description="Helical" evidence="2">
    <location>
        <begin position="292"/>
        <end position="310"/>
    </location>
</feature>
<feature type="transmembrane region" description="Helical" evidence="2">
    <location>
        <begin position="255"/>
        <end position="272"/>
    </location>
</feature>
<gene>
    <name evidence="3" type="ORF">HDA45_000654</name>
</gene>
<sequence length="416" mass="45270">MNDSAERTADRGSLRHRILVTLLVIVVFRLGQSLTAPHVDVRAIEGTSKIDNPLYWLLDLFTGGGLFTLPVFAFGVLPCLAALPLMRTLIVLVPRLATLRAEGQAGARLLTRYQRRLTVALGFLGAVGVVVFRGEEVLGDGAVTVACLTAGTALVLRLTEVITDRGFGDGVRILLLVQVVAVLPPEFLRLYEAKGWIGIAVMAVVALSVMVITIVFAQTQRRIPVQYAKRMIGIRAYGGTSSYIPLRISQANSPAVLAAVLLYLPVLASDLWPGVTWFEWIGSRLRDEGTPWRIAIYLFLVCLFAFIRAAGTFDVEQVSRDLARTGGFIPGIQPGGWTVDYLGYVYHWICAFGAVYAGVIAVIPATGLALLDASPRFPFGGVALLVVLVFLVSVTLDTARQINELRVRKSYGQFLR</sequence>
<organism evidence="3 4">
    <name type="scientific">Amycolatopsis umgeniensis</name>
    <dbReference type="NCBI Taxonomy" id="336628"/>
    <lineage>
        <taxon>Bacteria</taxon>
        <taxon>Bacillati</taxon>
        <taxon>Actinomycetota</taxon>
        <taxon>Actinomycetes</taxon>
        <taxon>Pseudonocardiales</taxon>
        <taxon>Pseudonocardiaceae</taxon>
        <taxon>Amycolatopsis</taxon>
    </lineage>
</organism>
<protein>
    <submittedName>
        <fullName evidence="3">Preprotein translocase subunit SecY</fullName>
    </submittedName>
</protein>
<dbReference type="Gene3D" id="1.10.3370.10">
    <property type="entry name" value="SecY subunit domain"/>
    <property type="match status" value="1"/>
</dbReference>
<dbReference type="PRINTS" id="PR00303">
    <property type="entry name" value="SECYTRNLCASE"/>
</dbReference>
<keyword evidence="2" id="KW-0472">Membrane</keyword>
<feature type="transmembrane region" description="Helical" evidence="2">
    <location>
        <begin position="117"/>
        <end position="135"/>
    </location>
</feature>
<evidence type="ECO:0000313" key="4">
    <source>
        <dbReference type="Proteomes" id="UP000580861"/>
    </source>
</evidence>
<dbReference type="InterPro" id="IPR002208">
    <property type="entry name" value="SecY/SEC61-alpha"/>
</dbReference>
<dbReference type="GO" id="GO:0016020">
    <property type="term" value="C:membrane"/>
    <property type="evidence" value="ECO:0007669"/>
    <property type="project" value="InterPro"/>
</dbReference>
<feature type="transmembrane region" description="Helical" evidence="2">
    <location>
        <begin position="377"/>
        <end position="399"/>
    </location>
</feature>
<dbReference type="AlphaFoldDB" id="A0A841AUA2"/>
<feature type="transmembrane region" description="Helical" evidence="2">
    <location>
        <begin position="345"/>
        <end position="371"/>
    </location>
</feature>
<dbReference type="PIRSF" id="PIRSF004557">
    <property type="entry name" value="SecY"/>
    <property type="match status" value="1"/>
</dbReference>
<reference evidence="3 4" key="1">
    <citation type="submission" date="2020-08" db="EMBL/GenBank/DDBJ databases">
        <title>Sequencing the genomes of 1000 actinobacteria strains.</title>
        <authorList>
            <person name="Klenk H.-P."/>
        </authorList>
    </citation>
    <scope>NUCLEOTIDE SEQUENCE [LARGE SCALE GENOMIC DNA]</scope>
    <source>
        <strain evidence="3 4">DSM 45272</strain>
    </source>
</reference>
<comment type="caution">
    <text evidence="3">The sequence shown here is derived from an EMBL/GenBank/DDBJ whole genome shotgun (WGS) entry which is preliminary data.</text>
</comment>
<dbReference type="SUPFAM" id="SSF103491">
    <property type="entry name" value="Preprotein translocase SecY subunit"/>
    <property type="match status" value="1"/>
</dbReference>
<keyword evidence="4" id="KW-1185">Reference proteome</keyword>
<evidence type="ECO:0000256" key="2">
    <source>
        <dbReference type="SAM" id="Phobius"/>
    </source>
</evidence>
<name>A0A841AUA2_9PSEU</name>
<feature type="transmembrane region" description="Helical" evidence="2">
    <location>
        <begin position="196"/>
        <end position="217"/>
    </location>
</feature>
<comment type="similarity">
    <text evidence="1">Belongs to the SecY/SEC61-alpha family.</text>
</comment>
<keyword evidence="2" id="KW-0812">Transmembrane</keyword>
<evidence type="ECO:0000256" key="1">
    <source>
        <dbReference type="RuleBase" id="RU004349"/>
    </source>
</evidence>
<dbReference type="EMBL" id="JACHMX010000001">
    <property type="protein sequence ID" value="MBB5850567.1"/>
    <property type="molecule type" value="Genomic_DNA"/>
</dbReference>
<dbReference type="GO" id="GO:0015031">
    <property type="term" value="P:protein transport"/>
    <property type="evidence" value="ECO:0007669"/>
    <property type="project" value="InterPro"/>
</dbReference>
<dbReference type="Proteomes" id="UP000580861">
    <property type="component" value="Unassembled WGS sequence"/>
</dbReference>
<dbReference type="InterPro" id="IPR023201">
    <property type="entry name" value="SecY_dom_sf"/>
</dbReference>
<dbReference type="RefSeq" id="WP_184891811.1">
    <property type="nucleotide sequence ID" value="NZ_JACHMX010000001.1"/>
</dbReference>
<evidence type="ECO:0000313" key="3">
    <source>
        <dbReference type="EMBL" id="MBB5850567.1"/>
    </source>
</evidence>
<dbReference type="PANTHER" id="PTHR10906">
    <property type="entry name" value="SECY/SEC61-ALPHA FAMILY MEMBER"/>
    <property type="match status" value="1"/>
</dbReference>
<feature type="transmembrane region" description="Helical" evidence="2">
    <location>
        <begin position="57"/>
        <end position="85"/>
    </location>
</feature>
<proteinExistence type="inferred from homology"/>